<gene>
    <name evidence="1" type="ORF">IHE45_05G072100</name>
</gene>
<protein>
    <submittedName>
        <fullName evidence="1">Cupredoxins domain-containing protein</fullName>
    </submittedName>
</protein>
<dbReference type="EMBL" id="CM037015">
    <property type="protein sequence ID" value="KAH7681680.1"/>
    <property type="molecule type" value="Genomic_DNA"/>
</dbReference>
<accession>A0ACB7W2M4</accession>
<organism evidence="1 2">
    <name type="scientific">Dioscorea alata</name>
    <name type="common">Purple yam</name>
    <dbReference type="NCBI Taxonomy" id="55571"/>
    <lineage>
        <taxon>Eukaryota</taxon>
        <taxon>Viridiplantae</taxon>
        <taxon>Streptophyta</taxon>
        <taxon>Embryophyta</taxon>
        <taxon>Tracheophyta</taxon>
        <taxon>Spermatophyta</taxon>
        <taxon>Magnoliopsida</taxon>
        <taxon>Liliopsida</taxon>
        <taxon>Dioscoreales</taxon>
        <taxon>Dioscoreaceae</taxon>
        <taxon>Dioscorea</taxon>
    </lineage>
</organism>
<name>A0ACB7W2M4_DIOAL</name>
<keyword evidence="2" id="KW-1185">Reference proteome</keyword>
<reference evidence="2" key="1">
    <citation type="journal article" date="2022" name="Nat. Commun.">
        <title>Chromosome evolution and the genetic basis of agronomically important traits in greater yam.</title>
        <authorList>
            <person name="Bredeson J.V."/>
            <person name="Lyons J.B."/>
            <person name="Oniyinde I.O."/>
            <person name="Okereke N.R."/>
            <person name="Kolade O."/>
            <person name="Nnabue I."/>
            <person name="Nwadili C.O."/>
            <person name="Hribova E."/>
            <person name="Parker M."/>
            <person name="Nwogha J."/>
            <person name="Shu S."/>
            <person name="Carlson J."/>
            <person name="Kariba R."/>
            <person name="Muthemba S."/>
            <person name="Knop K."/>
            <person name="Barton G.J."/>
            <person name="Sherwood A.V."/>
            <person name="Lopez-Montes A."/>
            <person name="Asiedu R."/>
            <person name="Jamnadass R."/>
            <person name="Muchugi A."/>
            <person name="Goodstein D."/>
            <person name="Egesi C.N."/>
            <person name="Featherston J."/>
            <person name="Asfaw A."/>
            <person name="Simpson G.G."/>
            <person name="Dolezel J."/>
            <person name="Hendre P.S."/>
            <person name="Van Deynze A."/>
            <person name="Kumar P.L."/>
            <person name="Obidiegwu J.E."/>
            <person name="Bhattacharjee R."/>
            <person name="Rokhsar D.S."/>
        </authorList>
    </citation>
    <scope>NUCLEOTIDE SEQUENCE [LARGE SCALE GENOMIC DNA]</scope>
    <source>
        <strain evidence="2">cv. TDa95/00328</strain>
    </source>
</reference>
<evidence type="ECO:0000313" key="1">
    <source>
        <dbReference type="EMBL" id="KAH7681680.1"/>
    </source>
</evidence>
<dbReference type="Proteomes" id="UP000827976">
    <property type="component" value="Chromosome 5"/>
</dbReference>
<sequence>MFITKLFLVKYTIYIVIINDVVAVTKSGYDACSSNDQRASPVNDGPANIPLSSAGKHYYICSFSGHCSAGQKLAINVESKPSDSGDAPSPVSGAPPPPSSSAFVLVAQSYFMASGVILSMAHGLLNF</sequence>
<evidence type="ECO:0000313" key="2">
    <source>
        <dbReference type="Proteomes" id="UP000827976"/>
    </source>
</evidence>
<comment type="caution">
    <text evidence="1">The sequence shown here is derived from an EMBL/GenBank/DDBJ whole genome shotgun (WGS) entry which is preliminary data.</text>
</comment>
<proteinExistence type="predicted"/>